<dbReference type="SUPFAM" id="SSF56784">
    <property type="entry name" value="HAD-like"/>
    <property type="match status" value="1"/>
</dbReference>
<dbReference type="Pfam" id="PF00702">
    <property type="entry name" value="Hydrolase"/>
    <property type="match status" value="1"/>
</dbReference>
<keyword evidence="5 6" id="KW-0472">Membrane</keyword>
<dbReference type="InterPro" id="IPR001757">
    <property type="entry name" value="P_typ_ATPase"/>
</dbReference>
<feature type="transmembrane region" description="Helical" evidence="6">
    <location>
        <begin position="632"/>
        <end position="651"/>
    </location>
</feature>
<dbReference type="Gene3D" id="3.40.50.1000">
    <property type="entry name" value="HAD superfamily/HAD-like"/>
    <property type="match status" value="1"/>
</dbReference>
<dbReference type="PANTHER" id="PTHR42861">
    <property type="entry name" value="CALCIUM-TRANSPORTING ATPASE"/>
    <property type="match status" value="1"/>
</dbReference>
<dbReference type="Gene3D" id="2.70.150.10">
    <property type="entry name" value="Calcium-transporting ATPase, cytoplasmic transduction domain A"/>
    <property type="match status" value="1"/>
</dbReference>
<dbReference type="InterPro" id="IPR023214">
    <property type="entry name" value="HAD_sf"/>
</dbReference>
<dbReference type="Gene3D" id="3.40.1110.10">
    <property type="entry name" value="Calcium-transporting ATPase, cytoplasmic domain N"/>
    <property type="match status" value="1"/>
</dbReference>
<dbReference type="SUPFAM" id="SSF81653">
    <property type="entry name" value="Calcium ATPase, transduction domain A"/>
    <property type="match status" value="1"/>
</dbReference>
<dbReference type="NCBIfam" id="TIGR01494">
    <property type="entry name" value="ATPase_P-type"/>
    <property type="match status" value="2"/>
</dbReference>
<dbReference type="PROSITE" id="PS00154">
    <property type="entry name" value="ATPASE_E1_E2"/>
    <property type="match status" value="1"/>
</dbReference>
<dbReference type="RefSeq" id="WP_021919999.1">
    <property type="nucleotide sequence ID" value="NZ_CAKXKJ010000003.1"/>
</dbReference>
<comment type="subcellular location">
    <subcellularLocation>
        <location evidence="1">Membrane</location>
        <topology evidence="1">Multi-pass membrane protein</topology>
    </subcellularLocation>
</comment>
<evidence type="ECO:0000313" key="8">
    <source>
        <dbReference type="EMBL" id="RFT07666.1"/>
    </source>
</evidence>
<accession>A0A3E2B6S2</accession>
<dbReference type="SFLD" id="SFLDG00002">
    <property type="entry name" value="C1.7:_P-type_atpase_like"/>
    <property type="match status" value="1"/>
</dbReference>
<comment type="caution">
    <text evidence="8">The sequence shown here is derived from an EMBL/GenBank/DDBJ whole genome shotgun (WGS) entry which is preliminary data.</text>
</comment>
<evidence type="ECO:0000256" key="2">
    <source>
        <dbReference type="ARBA" id="ARBA00022692"/>
    </source>
</evidence>
<evidence type="ECO:0000256" key="5">
    <source>
        <dbReference type="ARBA" id="ARBA00023136"/>
    </source>
</evidence>
<evidence type="ECO:0000313" key="9">
    <source>
        <dbReference type="Proteomes" id="UP000260649"/>
    </source>
</evidence>
<dbReference type="PRINTS" id="PR00119">
    <property type="entry name" value="CATATPASE"/>
</dbReference>
<feature type="transmembrane region" description="Helical" evidence="6">
    <location>
        <begin position="216"/>
        <end position="236"/>
    </location>
</feature>
<dbReference type="Proteomes" id="UP000260649">
    <property type="component" value="Unassembled WGS sequence"/>
</dbReference>
<organism evidence="8 9">
    <name type="scientific">Evtepia gabavorous</name>
    <dbReference type="NCBI Taxonomy" id="2211183"/>
    <lineage>
        <taxon>Bacteria</taxon>
        <taxon>Bacillati</taxon>
        <taxon>Bacillota</taxon>
        <taxon>Clostridia</taxon>
        <taxon>Eubacteriales</taxon>
        <taxon>Evtepia</taxon>
    </lineage>
</organism>
<evidence type="ECO:0000256" key="3">
    <source>
        <dbReference type="ARBA" id="ARBA00022967"/>
    </source>
</evidence>
<reference evidence="8 9" key="1">
    <citation type="submission" date="2018-07" db="EMBL/GenBank/DDBJ databases">
        <title>GABA Modulating Bacteria of the Human Gut Microbiota.</title>
        <authorList>
            <person name="Strandwitz P."/>
            <person name="Kim K.H."/>
            <person name="Terekhova D."/>
            <person name="Liu J.K."/>
            <person name="Sharma A."/>
            <person name="Levering J."/>
            <person name="Mcdonald D."/>
            <person name="Dietrich D."/>
            <person name="Ramadhar T.R."/>
            <person name="Lekbua A."/>
            <person name="Mroue N."/>
            <person name="Liston C."/>
            <person name="Stewart E.J."/>
            <person name="Dubin M.J."/>
            <person name="Zengler K."/>
            <person name="Knight R."/>
            <person name="Gilbert J.A."/>
            <person name="Clardy J."/>
            <person name="Lewis K."/>
        </authorList>
    </citation>
    <scope>NUCLEOTIDE SEQUENCE [LARGE SCALE GENOMIC DNA]</scope>
    <source>
        <strain evidence="8 9">KLE1738</strain>
    </source>
</reference>
<evidence type="ECO:0000256" key="4">
    <source>
        <dbReference type="ARBA" id="ARBA00022989"/>
    </source>
</evidence>
<proteinExistence type="predicted"/>
<name>A0A3E2B6S2_9FIRM</name>
<sequence>MPSLHQPAGQSPLGLTASQVRARIQAGQVNTPPESPTKSVKRIVLENLFSFFNLIFFIIAGFLIAVGSFGELIFLLVVAANTAIGIIQELHAKKKLDALSLLSAPRAQVIRDSKVTTIPTADLVKDDLVVLSAGNQIAADAKVVSGSVQVNESLITGESDEISKGVGSELLSGSFVVSGKCYAILTHVGADSYASQLTNEAKKSKKNHLPGMMRSLNRLLIAIGILIVPIGGMLFYRQTSLLGLSLKEGVETTAAAVIGMIPEGLYLMVSLALAASVLRLAAQNTLVQDLKCTETLARVDVLCVDKTGTITQPEMAYCGMLPLATQVTEAQLEKLLSDFVSNMEPDNETMQALQKSLRSDTARKALQVLGFSSETKYSAVSYGGQESYVLGAPEFILGAEGYAPYRSVAEEAMADGSRVLLFAACQPGPNGRGISSPLPLAFVLLRNPVRENAKETFAYFHAQGVTVKVISGDNPVTVSAAAREAGIEGADRYVDASTLETYEDIEAACEEYNVFGRVKPNQKKLLIQALQSNKHTVAMTGDGVNDVLALKEADCSVAMASGSDVAAQISDLVLMNSDFSSMPSVVAEGRRVINNIERAASLYLVKNIFSLILAVISITAVFSYPLSPSQLTLMSLLSIGIPSLILALEPNENLVSGKFLRNAIVRALPAAFTDLFIIIFVLLFQQAFQISNNEISTITALLVTIVGFFMVWRVAKPVNRLHLGMMGGLILALLFIIAVIPGLFSLSPLSFGGILVLTVFILLIPSVIWLLNKALEGLSLLFHKASGGKYTA</sequence>
<feature type="transmembrane region" description="Helical" evidence="6">
    <location>
        <begin position="256"/>
        <end position="281"/>
    </location>
</feature>
<feature type="transmembrane region" description="Helical" evidence="6">
    <location>
        <begin position="608"/>
        <end position="626"/>
    </location>
</feature>
<dbReference type="InterPro" id="IPR023299">
    <property type="entry name" value="ATPase_P-typ_cyto_dom_N"/>
</dbReference>
<dbReference type="EMBL" id="QQRQ01000001">
    <property type="protein sequence ID" value="RFT07666.1"/>
    <property type="molecule type" value="Genomic_DNA"/>
</dbReference>
<feature type="transmembrane region" description="Helical" evidence="6">
    <location>
        <begin position="48"/>
        <end position="66"/>
    </location>
</feature>
<feature type="transmembrane region" description="Helical" evidence="6">
    <location>
        <begin position="750"/>
        <end position="771"/>
    </location>
</feature>
<protein>
    <submittedName>
        <fullName evidence="8">Cation-translocating P-type ATPase</fullName>
    </submittedName>
</protein>
<feature type="transmembrane region" description="Helical" evidence="6">
    <location>
        <begin position="695"/>
        <end position="714"/>
    </location>
</feature>
<gene>
    <name evidence="8" type="ORF">DV520_00555</name>
</gene>
<feature type="domain" description="P-type ATPase A" evidence="7">
    <location>
        <begin position="102"/>
        <end position="200"/>
    </location>
</feature>
<dbReference type="GeneID" id="97994222"/>
<dbReference type="SFLD" id="SFLDS00003">
    <property type="entry name" value="Haloacid_Dehalogenase"/>
    <property type="match status" value="1"/>
</dbReference>
<feature type="transmembrane region" description="Helical" evidence="6">
    <location>
        <begin position="663"/>
        <end position="683"/>
    </location>
</feature>
<keyword evidence="3" id="KW-1278">Translocase</keyword>
<dbReference type="InterPro" id="IPR023298">
    <property type="entry name" value="ATPase_P-typ_TM_dom_sf"/>
</dbReference>
<evidence type="ECO:0000256" key="6">
    <source>
        <dbReference type="SAM" id="Phobius"/>
    </source>
</evidence>
<dbReference type="SFLD" id="SFLDF00027">
    <property type="entry name" value="p-type_atpase"/>
    <property type="match status" value="1"/>
</dbReference>
<dbReference type="Pfam" id="PF00122">
    <property type="entry name" value="E1-E2_ATPase"/>
    <property type="match status" value="1"/>
</dbReference>
<evidence type="ECO:0000259" key="7">
    <source>
        <dbReference type="Pfam" id="PF00122"/>
    </source>
</evidence>
<keyword evidence="2 6" id="KW-0812">Transmembrane</keyword>
<dbReference type="InterPro" id="IPR044492">
    <property type="entry name" value="P_typ_ATPase_HD_dom"/>
</dbReference>
<dbReference type="OrthoDB" id="9760364at2"/>
<dbReference type="InterPro" id="IPR008250">
    <property type="entry name" value="ATPase_P-typ_transduc_dom_A_sf"/>
</dbReference>
<dbReference type="PRINTS" id="PR00120">
    <property type="entry name" value="HATPASE"/>
</dbReference>
<dbReference type="GO" id="GO:0005524">
    <property type="term" value="F:ATP binding"/>
    <property type="evidence" value="ECO:0007669"/>
    <property type="project" value="InterPro"/>
</dbReference>
<keyword evidence="4 6" id="KW-1133">Transmembrane helix</keyword>
<evidence type="ECO:0000256" key="1">
    <source>
        <dbReference type="ARBA" id="ARBA00004141"/>
    </source>
</evidence>
<dbReference type="GO" id="GO:0016020">
    <property type="term" value="C:membrane"/>
    <property type="evidence" value="ECO:0007669"/>
    <property type="project" value="UniProtKB-SubCell"/>
</dbReference>
<dbReference type="GO" id="GO:0016887">
    <property type="term" value="F:ATP hydrolysis activity"/>
    <property type="evidence" value="ECO:0007669"/>
    <property type="project" value="InterPro"/>
</dbReference>
<feature type="transmembrane region" description="Helical" evidence="6">
    <location>
        <begin position="721"/>
        <end position="744"/>
    </location>
</feature>
<dbReference type="SUPFAM" id="SSF81665">
    <property type="entry name" value="Calcium ATPase, transmembrane domain M"/>
    <property type="match status" value="1"/>
</dbReference>
<dbReference type="InterPro" id="IPR059000">
    <property type="entry name" value="ATPase_P-type_domA"/>
</dbReference>
<dbReference type="InterPro" id="IPR036412">
    <property type="entry name" value="HAD-like_sf"/>
</dbReference>
<dbReference type="InterPro" id="IPR018303">
    <property type="entry name" value="ATPase_P-typ_P_site"/>
</dbReference>
<keyword evidence="9" id="KW-1185">Reference proteome</keyword>
<dbReference type="AlphaFoldDB" id="A0A3E2B6S2"/>
<dbReference type="Gene3D" id="1.20.1110.10">
    <property type="entry name" value="Calcium-transporting ATPase, transmembrane domain"/>
    <property type="match status" value="1"/>
</dbReference>